<dbReference type="HAMAP" id="MF_00004">
    <property type="entry name" value="Aden_phosphoribosyltr"/>
    <property type="match status" value="1"/>
</dbReference>
<evidence type="ECO:0000256" key="8">
    <source>
        <dbReference type="ARBA" id="ARBA00022490"/>
    </source>
</evidence>
<dbReference type="InterPro" id="IPR029057">
    <property type="entry name" value="PRTase-like"/>
</dbReference>
<evidence type="ECO:0000256" key="9">
    <source>
        <dbReference type="ARBA" id="ARBA00022676"/>
    </source>
</evidence>
<dbReference type="EC" id="2.4.2.7" evidence="6"/>
<keyword evidence="8" id="KW-0963">Cytoplasm</keyword>
<dbReference type="GO" id="GO:0044209">
    <property type="term" value="P:AMP salvage"/>
    <property type="evidence" value="ECO:0007669"/>
    <property type="project" value="UniProtKB-UniPathway"/>
</dbReference>
<organism evidence="13">
    <name type="scientific">Caligus rogercresseyi</name>
    <name type="common">Sea louse</name>
    <dbReference type="NCBI Taxonomy" id="217165"/>
    <lineage>
        <taxon>Eukaryota</taxon>
        <taxon>Metazoa</taxon>
        <taxon>Ecdysozoa</taxon>
        <taxon>Arthropoda</taxon>
        <taxon>Crustacea</taxon>
        <taxon>Multicrustacea</taxon>
        <taxon>Hexanauplia</taxon>
        <taxon>Copepoda</taxon>
        <taxon>Siphonostomatoida</taxon>
        <taxon>Caligidae</taxon>
        <taxon>Caligus</taxon>
    </lineage>
</organism>
<accession>C1BP66</accession>
<comment type="similarity">
    <text evidence="5">Belongs to the purine/pyrimidine phosphoribosyltransferase family.</text>
</comment>
<keyword evidence="11" id="KW-0660">Purine salvage</keyword>
<comment type="function">
    <text evidence="2">Catalyzes a salvage reaction resulting in the formation of AMP, that is energically less costly than de novo synthesis.</text>
</comment>
<evidence type="ECO:0000256" key="5">
    <source>
        <dbReference type="ARBA" id="ARBA00008391"/>
    </source>
</evidence>
<dbReference type="PANTHER" id="PTHR32315">
    <property type="entry name" value="ADENINE PHOSPHORIBOSYLTRANSFERASE"/>
    <property type="match status" value="1"/>
</dbReference>
<dbReference type="InterPro" id="IPR000836">
    <property type="entry name" value="PRTase_dom"/>
</dbReference>
<dbReference type="AlphaFoldDB" id="C1BP66"/>
<dbReference type="GO" id="GO:0016208">
    <property type="term" value="F:AMP binding"/>
    <property type="evidence" value="ECO:0007669"/>
    <property type="project" value="TreeGrafter"/>
</dbReference>
<dbReference type="InterPro" id="IPR005764">
    <property type="entry name" value="Ade_phspho_trans"/>
</dbReference>
<dbReference type="GO" id="GO:0002055">
    <property type="term" value="F:adenine binding"/>
    <property type="evidence" value="ECO:0007669"/>
    <property type="project" value="TreeGrafter"/>
</dbReference>
<evidence type="ECO:0000313" key="13">
    <source>
        <dbReference type="EMBL" id="ACO10819.1"/>
    </source>
</evidence>
<evidence type="ECO:0000256" key="3">
    <source>
        <dbReference type="ARBA" id="ARBA00004496"/>
    </source>
</evidence>
<evidence type="ECO:0000256" key="11">
    <source>
        <dbReference type="ARBA" id="ARBA00022726"/>
    </source>
</evidence>
<dbReference type="NCBIfam" id="NF002636">
    <property type="entry name" value="PRK02304.1-5"/>
    <property type="match status" value="1"/>
</dbReference>
<sequence length="192" mass="20703">MSILFVWINTCETDMGDPRLDLIKSKIRVTYDFPQPGVIFRDIFGVFGDPDGLKTLLEVVEEKALALKGSVDVVVGLDSRGFLFGPVMANALQVPFVPIRKKGKLPPKVISTSYNLEYGSASIEIQEASIGKGQRVLLVDDLLATGGTLEGSISLIHKVGGVVGHIFVLIELLGLGGAKKLEHPVESLLAYE</sequence>
<protein>
    <recommendedName>
        <fullName evidence="7">Adenine phosphoribosyltransferase</fullName>
        <ecNumber evidence="6">2.4.2.7</ecNumber>
    </recommendedName>
</protein>
<dbReference type="EMBL" id="BT076395">
    <property type="protein sequence ID" value="ACO10819.1"/>
    <property type="molecule type" value="mRNA"/>
</dbReference>
<dbReference type="GO" id="GO:0006168">
    <property type="term" value="P:adenine salvage"/>
    <property type="evidence" value="ECO:0007669"/>
    <property type="project" value="InterPro"/>
</dbReference>
<dbReference type="CDD" id="cd06223">
    <property type="entry name" value="PRTases_typeI"/>
    <property type="match status" value="1"/>
</dbReference>
<dbReference type="PANTHER" id="PTHR32315:SF3">
    <property type="entry name" value="ADENINE PHOSPHORIBOSYLTRANSFERASE"/>
    <property type="match status" value="1"/>
</dbReference>
<dbReference type="GO" id="GO:0005737">
    <property type="term" value="C:cytoplasm"/>
    <property type="evidence" value="ECO:0007669"/>
    <property type="project" value="UniProtKB-SubCell"/>
</dbReference>
<dbReference type="FunFam" id="3.40.50.2020:FF:000021">
    <property type="entry name" value="Adenine phosphoribosyltransferase"/>
    <property type="match status" value="1"/>
</dbReference>
<dbReference type="NCBIfam" id="NF002634">
    <property type="entry name" value="PRK02304.1-3"/>
    <property type="match status" value="1"/>
</dbReference>
<comment type="catalytic activity">
    <reaction evidence="1">
        <text>AMP + diphosphate = 5-phospho-alpha-D-ribose 1-diphosphate + adenine</text>
        <dbReference type="Rhea" id="RHEA:16609"/>
        <dbReference type="ChEBI" id="CHEBI:16708"/>
        <dbReference type="ChEBI" id="CHEBI:33019"/>
        <dbReference type="ChEBI" id="CHEBI:58017"/>
        <dbReference type="ChEBI" id="CHEBI:456215"/>
        <dbReference type="EC" id="2.4.2.7"/>
    </reaction>
</comment>
<gene>
    <name evidence="13" type="primary">APT</name>
</gene>
<evidence type="ECO:0000256" key="7">
    <source>
        <dbReference type="ARBA" id="ARBA00017366"/>
    </source>
</evidence>
<evidence type="ECO:0000259" key="12">
    <source>
        <dbReference type="Pfam" id="PF00156"/>
    </source>
</evidence>
<dbReference type="SUPFAM" id="SSF53271">
    <property type="entry name" value="PRTase-like"/>
    <property type="match status" value="1"/>
</dbReference>
<dbReference type="UniPathway" id="UPA00588">
    <property type="reaction ID" value="UER00646"/>
</dbReference>
<dbReference type="GO" id="GO:0003999">
    <property type="term" value="F:adenine phosphoribosyltransferase activity"/>
    <property type="evidence" value="ECO:0007669"/>
    <property type="project" value="UniProtKB-EC"/>
</dbReference>
<dbReference type="Pfam" id="PF00156">
    <property type="entry name" value="Pribosyltran"/>
    <property type="match status" value="1"/>
</dbReference>
<keyword evidence="10 13" id="KW-0808">Transferase</keyword>
<feature type="domain" description="Phosphoribosyltransferase" evidence="12">
    <location>
        <begin position="67"/>
        <end position="170"/>
    </location>
</feature>
<name>C1BP66_CALRO</name>
<evidence type="ECO:0000256" key="2">
    <source>
        <dbReference type="ARBA" id="ARBA00003968"/>
    </source>
</evidence>
<dbReference type="GO" id="GO:0006166">
    <property type="term" value="P:purine ribonucleoside salvage"/>
    <property type="evidence" value="ECO:0007669"/>
    <property type="project" value="UniProtKB-KW"/>
</dbReference>
<evidence type="ECO:0000256" key="6">
    <source>
        <dbReference type="ARBA" id="ARBA00011893"/>
    </source>
</evidence>
<evidence type="ECO:0000256" key="1">
    <source>
        <dbReference type="ARBA" id="ARBA00000868"/>
    </source>
</evidence>
<reference evidence="13" key="1">
    <citation type="submission" date="2009-03" db="EMBL/GenBank/DDBJ databases">
        <title>Caligus rogercresseyi ESTs and full-length cDNAs.</title>
        <authorList>
            <person name="Yasuike M."/>
            <person name="von Schalburg K."/>
            <person name="Cooper G."/>
            <person name="Leong J."/>
            <person name="Jones S.R.M."/>
            <person name="Koop B.F."/>
        </authorList>
    </citation>
    <scope>NUCLEOTIDE SEQUENCE</scope>
    <source>
        <tissue evidence="13">Whole tissue</tissue>
    </source>
</reference>
<proteinExistence type="evidence at transcript level"/>
<dbReference type="InterPro" id="IPR050054">
    <property type="entry name" value="UPRTase/APRTase"/>
</dbReference>
<dbReference type="Gene3D" id="3.40.50.2020">
    <property type="match status" value="1"/>
</dbReference>
<evidence type="ECO:0000256" key="10">
    <source>
        <dbReference type="ARBA" id="ARBA00022679"/>
    </source>
</evidence>
<comment type="pathway">
    <text evidence="4">Purine metabolism; AMP biosynthesis via salvage pathway; AMP from adenine: step 1/1.</text>
</comment>
<comment type="subcellular location">
    <subcellularLocation>
        <location evidence="3">Cytoplasm</location>
    </subcellularLocation>
</comment>
<keyword evidence="9 13" id="KW-0328">Glycosyltransferase</keyword>
<evidence type="ECO:0000256" key="4">
    <source>
        <dbReference type="ARBA" id="ARBA00004659"/>
    </source>
</evidence>